<accession>A0A8S5QIY3</accession>
<reference evidence="1" key="1">
    <citation type="journal article" date="2021" name="Proc. Natl. Acad. Sci. U.S.A.">
        <title>A Catalog of Tens of Thousands of Viruses from Human Metagenomes Reveals Hidden Associations with Chronic Diseases.</title>
        <authorList>
            <person name="Tisza M.J."/>
            <person name="Buck C.B."/>
        </authorList>
    </citation>
    <scope>NUCLEOTIDE SEQUENCE</scope>
    <source>
        <strain evidence="1">CtNs77</strain>
    </source>
</reference>
<sequence length="37" mass="4290">MVKSRGRLPSFFIAINEESVHDLYTFFVNVVCSNIKK</sequence>
<dbReference type="EMBL" id="BK015656">
    <property type="protein sequence ID" value="DAE18500.1"/>
    <property type="molecule type" value="Genomic_DNA"/>
</dbReference>
<evidence type="ECO:0000313" key="1">
    <source>
        <dbReference type="EMBL" id="DAE18500.1"/>
    </source>
</evidence>
<name>A0A8S5QIY3_9CAUD</name>
<organism evidence="1">
    <name type="scientific">Siphoviridae sp. ctNs77</name>
    <dbReference type="NCBI Taxonomy" id="2825473"/>
    <lineage>
        <taxon>Viruses</taxon>
        <taxon>Duplodnaviria</taxon>
        <taxon>Heunggongvirae</taxon>
        <taxon>Uroviricota</taxon>
        <taxon>Caudoviricetes</taxon>
    </lineage>
</organism>
<proteinExistence type="predicted"/>
<protein>
    <submittedName>
        <fullName evidence="1">Uncharacterized protein</fullName>
    </submittedName>
</protein>